<organism evidence="1 2">
    <name type="scientific">Micromonospora inositola</name>
    <dbReference type="NCBI Taxonomy" id="47865"/>
    <lineage>
        <taxon>Bacteria</taxon>
        <taxon>Bacillati</taxon>
        <taxon>Actinomycetota</taxon>
        <taxon>Actinomycetes</taxon>
        <taxon>Micromonosporales</taxon>
        <taxon>Micromonosporaceae</taxon>
        <taxon>Micromonospora</taxon>
    </lineage>
</organism>
<proteinExistence type="predicted"/>
<sequence>MGGVEVQLLVVEDCPNEAPAAVVLRRALDEVGLSTVRFTIRVVTGQTEAEQLGFLGSPSVLIDGQDPFAEPHHRPAMACRLYRDDAGVSGVPPIRPLRQALKRAADATAP</sequence>
<accession>A0A1C5HZC4</accession>
<evidence type="ECO:0008006" key="3">
    <source>
        <dbReference type="Google" id="ProtNLM"/>
    </source>
</evidence>
<dbReference type="AlphaFoldDB" id="A0A1C5HZC4"/>
<gene>
    <name evidence="1" type="ORF">GA0070613_2033</name>
</gene>
<name>A0A1C5HZC4_9ACTN</name>
<evidence type="ECO:0000313" key="1">
    <source>
        <dbReference type="EMBL" id="SCG51335.1"/>
    </source>
</evidence>
<reference evidence="2" key="1">
    <citation type="submission" date="2016-06" db="EMBL/GenBank/DDBJ databases">
        <authorList>
            <person name="Varghese N."/>
            <person name="Submissions Spin"/>
        </authorList>
    </citation>
    <scope>NUCLEOTIDE SEQUENCE [LARGE SCALE GENOMIC DNA]</scope>
    <source>
        <strain evidence="2">DSM 43819</strain>
    </source>
</reference>
<protein>
    <recommendedName>
        <fullName evidence="3">Alkylmercury lyase</fullName>
    </recommendedName>
</protein>
<dbReference type="Proteomes" id="UP000198221">
    <property type="component" value="Chromosome I"/>
</dbReference>
<dbReference type="EMBL" id="LT607754">
    <property type="protein sequence ID" value="SCG51335.1"/>
    <property type="molecule type" value="Genomic_DNA"/>
</dbReference>
<evidence type="ECO:0000313" key="2">
    <source>
        <dbReference type="Proteomes" id="UP000198221"/>
    </source>
</evidence>
<keyword evidence="2" id="KW-1185">Reference proteome</keyword>